<evidence type="ECO:0000256" key="2">
    <source>
        <dbReference type="SAM" id="Phobius"/>
    </source>
</evidence>
<dbReference type="Gene3D" id="3.30.70.60">
    <property type="match status" value="1"/>
</dbReference>
<evidence type="ECO:0000256" key="1">
    <source>
        <dbReference type="SAM" id="Coils"/>
    </source>
</evidence>
<accession>A0A1G1VB41</accession>
<dbReference type="AlphaFoldDB" id="A0A1G1VB41"/>
<keyword evidence="2" id="KW-0472">Membrane</keyword>
<name>A0A1G1VB41_9BACT</name>
<reference evidence="3 4" key="1">
    <citation type="journal article" date="2016" name="Nat. Commun.">
        <title>Thousands of microbial genomes shed light on interconnected biogeochemical processes in an aquifer system.</title>
        <authorList>
            <person name="Anantharaman K."/>
            <person name="Brown C.T."/>
            <person name="Hug L.A."/>
            <person name="Sharon I."/>
            <person name="Castelle C.J."/>
            <person name="Probst A.J."/>
            <person name="Thomas B.C."/>
            <person name="Singh A."/>
            <person name="Wilkins M.J."/>
            <person name="Karaoz U."/>
            <person name="Brodie E.L."/>
            <person name="Williams K.H."/>
            <person name="Hubbard S.S."/>
            <person name="Banfield J.F."/>
        </authorList>
    </citation>
    <scope>NUCLEOTIDE SEQUENCE [LARGE SCALE GENOMIC DNA]</scope>
</reference>
<keyword evidence="2" id="KW-0812">Transmembrane</keyword>
<organism evidence="3 4">
    <name type="scientific">Candidatus Blackburnbacteria bacterium RIFCSPLOWO2_01_FULL_40_20</name>
    <dbReference type="NCBI Taxonomy" id="1797519"/>
    <lineage>
        <taxon>Bacteria</taxon>
        <taxon>Candidatus Blackburniibacteriota</taxon>
    </lineage>
</organism>
<keyword evidence="1" id="KW-0175">Coiled coil</keyword>
<comment type="caution">
    <text evidence="3">The sequence shown here is derived from an EMBL/GenBank/DDBJ whole genome shotgun (WGS) entry which is preliminary data.</text>
</comment>
<sequence>MTVNYREQYAKYNKYFTSLRLVYTKKPEVRVSLNLLMTLLAISFFGLFALRSTISTIAELLSNVKSQEEISNKLDEKIQALQKAHANWTQEAQREFLIDQALPKGPQPDDYLRQIEGLSAQTSVTLIALTLQDVLIYGKGGISADQNADKDSSGPVKYMNVTFTVEGQYSQVISFENGLENLRRTIKIDTLSLGQAKKQTNNITLTIAGKVPYLDSQK</sequence>
<evidence type="ECO:0000313" key="4">
    <source>
        <dbReference type="Proteomes" id="UP000178659"/>
    </source>
</evidence>
<proteinExistence type="predicted"/>
<dbReference type="InterPro" id="IPR014717">
    <property type="entry name" value="Transl_elong_EF1B/ribsomal_bS6"/>
</dbReference>
<feature type="coiled-coil region" evidence="1">
    <location>
        <begin position="57"/>
        <end position="91"/>
    </location>
</feature>
<protein>
    <submittedName>
        <fullName evidence="3">Uncharacterized protein</fullName>
    </submittedName>
</protein>
<dbReference type="EMBL" id="MHCC01000026">
    <property type="protein sequence ID" value="OGY12630.1"/>
    <property type="molecule type" value="Genomic_DNA"/>
</dbReference>
<feature type="transmembrane region" description="Helical" evidence="2">
    <location>
        <begin position="31"/>
        <end position="50"/>
    </location>
</feature>
<gene>
    <name evidence="3" type="ORF">A3A77_05120</name>
</gene>
<dbReference type="Proteomes" id="UP000178659">
    <property type="component" value="Unassembled WGS sequence"/>
</dbReference>
<keyword evidence="2" id="KW-1133">Transmembrane helix</keyword>
<evidence type="ECO:0000313" key="3">
    <source>
        <dbReference type="EMBL" id="OGY12630.1"/>
    </source>
</evidence>